<dbReference type="GO" id="GO:0000245">
    <property type="term" value="P:spliceosomal complex assembly"/>
    <property type="evidence" value="ECO:0007669"/>
    <property type="project" value="InterPro"/>
</dbReference>
<feature type="compositionally biased region" description="Basic and acidic residues" evidence="10">
    <location>
        <begin position="1"/>
        <end position="17"/>
    </location>
</feature>
<keyword evidence="5 9" id="KW-0863">Zinc-finger</keyword>
<dbReference type="SUPFAM" id="SSF54001">
    <property type="entry name" value="Cysteine proteinases"/>
    <property type="match status" value="1"/>
</dbReference>
<name>A0A7S3ZCA6_9EUKA</name>
<evidence type="ECO:0000256" key="5">
    <source>
        <dbReference type="ARBA" id="ARBA00022771"/>
    </source>
</evidence>
<feature type="region of interest" description="Disordered" evidence="10">
    <location>
        <begin position="559"/>
        <end position="591"/>
    </location>
</feature>
<dbReference type="InterPro" id="IPR028889">
    <property type="entry name" value="USP"/>
</dbReference>
<evidence type="ECO:0008006" key="14">
    <source>
        <dbReference type="Google" id="ProtNLM"/>
    </source>
</evidence>
<dbReference type="Pfam" id="PF00443">
    <property type="entry name" value="UCH"/>
    <property type="match status" value="1"/>
</dbReference>
<dbReference type="InterPro" id="IPR050185">
    <property type="entry name" value="Ub_carboxyl-term_hydrolase"/>
</dbReference>
<keyword evidence="4" id="KW-0747">Spliceosome</keyword>
<dbReference type="SUPFAM" id="SSF57850">
    <property type="entry name" value="RING/U-box"/>
    <property type="match status" value="1"/>
</dbReference>
<dbReference type="Gene3D" id="3.90.70.10">
    <property type="entry name" value="Cysteine proteinases"/>
    <property type="match status" value="1"/>
</dbReference>
<dbReference type="InterPro" id="IPR038765">
    <property type="entry name" value="Papain-like_cys_pep_sf"/>
</dbReference>
<keyword evidence="2" id="KW-0507">mRNA processing</keyword>
<dbReference type="PROSITE" id="PS50271">
    <property type="entry name" value="ZF_UBP"/>
    <property type="match status" value="1"/>
</dbReference>
<dbReference type="PANTHER" id="PTHR21646:SF16">
    <property type="entry name" value="U4_U6.U5 TRI-SNRNP-ASSOCIATED PROTEIN 2"/>
    <property type="match status" value="1"/>
</dbReference>
<evidence type="ECO:0000256" key="7">
    <source>
        <dbReference type="ARBA" id="ARBA00023187"/>
    </source>
</evidence>
<evidence type="ECO:0000259" key="11">
    <source>
        <dbReference type="PROSITE" id="PS50235"/>
    </source>
</evidence>
<dbReference type="PROSITE" id="PS50235">
    <property type="entry name" value="USP_3"/>
    <property type="match status" value="1"/>
</dbReference>
<proteinExistence type="predicted"/>
<evidence type="ECO:0000256" key="2">
    <source>
        <dbReference type="ARBA" id="ARBA00022664"/>
    </source>
</evidence>
<dbReference type="SMART" id="SM00290">
    <property type="entry name" value="ZnF_UBP"/>
    <property type="match status" value="1"/>
</dbReference>
<dbReference type="GO" id="GO:0008270">
    <property type="term" value="F:zinc ion binding"/>
    <property type="evidence" value="ECO:0007669"/>
    <property type="project" value="UniProtKB-KW"/>
</dbReference>
<keyword evidence="7" id="KW-0508">mRNA splicing</keyword>
<dbReference type="Pfam" id="PF02148">
    <property type="entry name" value="zf-UBP"/>
    <property type="match status" value="1"/>
</dbReference>
<evidence type="ECO:0000256" key="8">
    <source>
        <dbReference type="ARBA" id="ARBA00023242"/>
    </source>
</evidence>
<dbReference type="InterPro" id="IPR013083">
    <property type="entry name" value="Znf_RING/FYVE/PHD"/>
</dbReference>
<gene>
    <name evidence="13" type="ORF">LGLO00237_LOCUS30785</name>
</gene>
<evidence type="ECO:0000259" key="12">
    <source>
        <dbReference type="PROSITE" id="PS50271"/>
    </source>
</evidence>
<organism evidence="13">
    <name type="scientific">Lotharella globosa</name>
    <dbReference type="NCBI Taxonomy" id="91324"/>
    <lineage>
        <taxon>Eukaryota</taxon>
        <taxon>Sar</taxon>
        <taxon>Rhizaria</taxon>
        <taxon>Cercozoa</taxon>
        <taxon>Chlorarachniophyceae</taxon>
        <taxon>Lotharella</taxon>
    </lineage>
</organism>
<protein>
    <recommendedName>
        <fullName evidence="14">Ubiquitinyl hydrolase 1</fullName>
    </recommendedName>
</protein>
<feature type="region of interest" description="Disordered" evidence="10">
    <location>
        <begin position="1"/>
        <end position="26"/>
    </location>
</feature>
<keyword evidence="8" id="KW-0539">Nucleus</keyword>
<feature type="domain" description="UBP-type" evidence="12">
    <location>
        <begin position="51"/>
        <end position="148"/>
    </location>
</feature>
<sequence>MADPNGDVKKRARDAKDSGASAGGSTVMRKKFKQETKVSSAPWLSKNKKGFMCPYLDTINRKVLDFDMEKICSVSLNNFNVYACLVCGTYFQGRGKGTHAYLHSLEVDHHMFINLGNREIYCLPDNYQVHETSLEDITYNLRPTFKKSNIRRFDREGEYYHALDGSDYLIGFMGLNNIKNTDWFNVAAHALSHTPMLRDYFLFEKNYVEKVEDVERTNPRCKKALVLKFGEFIRKVWNPRGFKGHVSPHEILQAISRASGKKFGIGVRSDPLNFLSWFLNTLHMSLGGNKKKSSSIINQAFQGQVKVITDKVIKKESRKIGPGQIEIKEQIQSNIMYKKFIYLSLELPASPLFKDNMDTNFIPQVPLFDLLAKFNGINVETLRNGEKRRYQLARLPRYLIIHYKRFTSNNWFKEKNPTLVNFPLYNLDMAPYVAFPERPTEETLLSSSIKELHDIMAKNKIDKKGCLNRNDLVDKINTHYDALESKRATRYDLICNVCHDGSAKEGVFKAHIFHRGMNQWFEAEDLDIKTNETMAQQVALSECYIQVYELQPPGAKVKAEPMGNGDAMNVEASSSNAAPQGDVKVKVEETK</sequence>
<keyword evidence="6" id="KW-0862">Zinc</keyword>
<dbReference type="GO" id="GO:0004843">
    <property type="term" value="F:cysteine-type deubiquitinase activity"/>
    <property type="evidence" value="ECO:0007669"/>
    <property type="project" value="InterPro"/>
</dbReference>
<accession>A0A7S3ZCA6</accession>
<dbReference type="InterPro" id="IPR033809">
    <property type="entry name" value="USP39"/>
</dbReference>
<evidence type="ECO:0000313" key="13">
    <source>
        <dbReference type="EMBL" id="CAE0679003.1"/>
    </source>
</evidence>
<evidence type="ECO:0000256" key="1">
    <source>
        <dbReference type="ARBA" id="ARBA00004123"/>
    </source>
</evidence>
<evidence type="ECO:0000256" key="4">
    <source>
        <dbReference type="ARBA" id="ARBA00022728"/>
    </source>
</evidence>
<dbReference type="GO" id="GO:0016579">
    <property type="term" value="P:protein deubiquitination"/>
    <property type="evidence" value="ECO:0007669"/>
    <property type="project" value="InterPro"/>
</dbReference>
<dbReference type="CDD" id="cd02669">
    <property type="entry name" value="Peptidase_C19M"/>
    <property type="match status" value="1"/>
</dbReference>
<reference evidence="13" key="1">
    <citation type="submission" date="2021-01" db="EMBL/GenBank/DDBJ databases">
        <authorList>
            <person name="Corre E."/>
            <person name="Pelletier E."/>
            <person name="Niang G."/>
            <person name="Scheremetjew M."/>
            <person name="Finn R."/>
            <person name="Kale V."/>
            <person name="Holt S."/>
            <person name="Cochrane G."/>
            <person name="Meng A."/>
            <person name="Brown T."/>
            <person name="Cohen L."/>
        </authorList>
    </citation>
    <scope>NUCLEOTIDE SEQUENCE</scope>
    <source>
        <strain evidence="13">CCCM811</strain>
    </source>
</reference>
<evidence type="ECO:0000256" key="3">
    <source>
        <dbReference type="ARBA" id="ARBA00022723"/>
    </source>
</evidence>
<comment type="subcellular location">
    <subcellularLocation>
        <location evidence="1">Nucleus</location>
    </subcellularLocation>
</comment>
<dbReference type="PANTHER" id="PTHR21646">
    <property type="entry name" value="UBIQUITIN CARBOXYL-TERMINAL HYDROLASE"/>
    <property type="match status" value="1"/>
</dbReference>
<evidence type="ECO:0000256" key="10">
    <source>
        <dbReference type="SAM" id="MobiDB-lite"/>
    </source>
</evidence>
<dbReference type="InterPro" id="IPR001607">
    <property type="entry name" value="Znf_UBP"/>
</dbReference>
<feature type="domain" description="USP" evidence="11">
    <location>
        <begin position="173"/>
        <end position="551"/>
    </location>
</feature>
<evidence type="ECO:0000256" key="6">
    <source>
        <dbReference type="ARBA" id="ARBA00022833"/>
    </source>
</evidence>
<dbReference type="InterPro" id="IPR001394">
    <property type="entry name" value="Peptidase_C19_UCH"/>
</dbReference>
<keyword evidence="3" id="KW-0479">Metal-binding</keyword>
<dbReference type="AlphaFoldDB" id="A0A7S3ZCA6"/>
<dbReference type="Gene3D" id="3.30.40.10">
    <property type="entry name" value="Zinc/RING finger domain, C3HC4 (zinc finger)"/>
    <property type="match status" value="1"/>
</dbReference>
<dbReference type="EMBL" id="HBIV01043854">
    <property type="protein sequence ID" value="CAE0679003.1"/>
    <property type="molecule type" value="Transcribed_RNA"/>
</dbReference>
<dbReference type="GO" id="GO:0005681">
    <property type="term" value="C:spliceosomal complex"/>
    <property type="evidence" value="ECO:0007669"/>
    <property type="project" value="UniProtKB-KW"/>
</dbReference>
<evidence type="ECO:0000256" key="9">
    <source>
        <dbReference type="PROSITE-ProRule" id="PRU00502"/>
    </source>
</evidence>